<proteinExistence type="predicted"/>
<gene>
    <name evidence="1" type="ORF">BO97DRAFT_95078</name>
</gene>
<dbReference type="VEuPathDB" id="FungiDB:BO97DRAFT_95078"/>
<organism evidence="1 2">
    <name type="scientific">Aspergillus homomorphus (strain CBS 101889)</name>
    <dbReference type="NCBI Taxonomy" id="1450537"/>
    <lineage>
        <taxon>Eukaryota</taxon>
        <taxon>Fungi</taxon>
        <taxon>Dikarya</taxon>
        <taxon>Ascomycota</taxon>
        <taxon>Pezizomycotina</taxon>
        <taxon>Eurotiomycetes</taxon>
        <taxon>Eurotiomycetidae</taxon>
        <taxon>Eurotiales</taxon>
        <taxon>Aspergillaceae</taxon>
        <taxon>Aspergillus</taxon>
        <taxon>Aspergillus subgen. Circumdati</taxon>
    </lineage>
</organism>
<dbReference type="RefSeq" id="XP_025550587.1">
    <property type="nucleotide sequence ID" value="XM_025701161.1"/>
</dbReference>
<name>A0A395HVJ2_ASPHC</name>
<evidence type="ECO:0000313" key="1">
    <source>
        <dbReference type="EMBL" id="RAL11433.1"/>
    </source>
</evidence>
<keyword evidence="2" id="KW-1185">Reference proteome</keyword>
<protein>
    <submittedName>
        <fullName evidence="1">Uncharacterized protein</fullName>
    </submittedName>
</protein>
<dbReference type="Proteomes" id="UP000248961">
    <property type="component" value="Unassembled WGS sequence"/>
</dbReference>
<dbReference type="AlphaFoldDB" id="A0A395HVJ2"/>
<evidence type="ECO:0000313" key="2">
    <source>
        <dbReference type="Proteomes" id="UP000248961"/>
    </source>
</evidence>
<accession>A0A395HVJ2</accession>
<reference evidence="1 2" key="1">
    <citation type="submission" date="2018-02" db="EMBL/GenBank/DDBJ databases">
        <title>The genomes of Aspergillus section Nigri reveals drivers in fungal speciation.</title>
        <authorList>
            <consortium name="DOE Joint Genome Institute"/>
            <person name="Vesth T.C."/>
            <person name="Nybo J."/>
            <person name="Theobald S."/>
            <person name="Brandl J."/>
            <person name="Frisvad J.C."/>
            <person name="Nielsen K.F."/>
            <person name="Lyhne E.K."/>
            <person name="Kogle M.E."/>
            <person name="Kuo A."/>
            <person name="Riley R."/>
            <person name="Clum A."/>
            <person name="Nolan M."/>
            <person name="Lipzen A."/>
            <person name="Salamov A."/>
            <person name="Henrissat B."/>
            <person name="Wiebenga A."/>
            <person name="De vries R.P."/>
            <person name="Grigoriev I.V."/>
            <person name="Mortensen U.H."/>
            <person name="Andersen M.R."/>
            <person name="Baker S.E."/>
        </authorList>
    </citation>
    <scope>NUCLEOTIDE SEQUENCE [LARGE SCALE GENOMIC DNA]</scope>
    <source>
        <strain evidence="1 2">CBS 101889</strain>
    </source>
</reference>
<dbReference type="GeneID" id="37205450"/>
<dbReference type="EMBL" id="KZ824288">
    <property type="protein sequence ID" value="RAL11433.1"/>
    <property type="molecule type" value="Genomic_DNA"/>
</dbReference>
<sequence>MTVNMRSTVTPPRVLRAVRCSGFESLVAPLFRSSTQCCLSIKYSIFCRVWVSSRLGVPPEVGCGVNTPDAAIAHGIASEHPDQKRSNCRWTQQSQATAYRKRGLINLTEAAKKRDPCTHGMHAYVYQMDKSKQPAQLTTCTCCPARPVWRAHEMASSPQAPHILP</sequence>